<gene>
    <name evidence="6" type="ORF">OSB1V03_LOCUS1962</name>
</gene>
<dbReference type="SUPFAM" id="SSF144232">
    <property type="entry name" value="HIT/MYND zinc finger-like"/>
    <property type="match status" value="1"/>
</dbReference>
<dbReference type="GO" id="GO:0008270">
    <property type="term" value="F:zinc ion binding"/>
    <property type="evidence" value="ECO:0007669"/>
    <property type="project" value="UniProtKB-KW"/>
</dbReference>
<dbReference type="EMBL" id="CAJPIZ010000632">
    <property type="protein sequence ID" value="CAG2101921.1"/>
    <property type="molecule type" value="Genomic_DNA"/>
</dbReference>
<dbReference type="EMBL" id="OC855207">
    <property type="protein sequence ID" value="CAD7621491.1"/>
    <property type="molecule type" value="Genomic_DNA"/>
</dbReference>
<dbReference type="Gene3D" id="6.10.140.2220">
    <property type="match status" value="1"/>
</dbReference>
<feature type="domain" description="MYND-type" evidence="5">
    <location>
        <begin position="28"/>
        <end position="67"/>
    </location>
</feature>
<name>A0A7R9PUM1_9ACAR</name>
<feature type="non-terminal residue" evidence="6">
    <location>
        <position position="1"/>
    </location>
</feature>
<dbReference type="AlphaFoldDB" id="A0A7R9PUM1"/>
<keyword evidence="7" id="KW-1185">Reference proteome</keyword>
<sequence>MAFTVGSVIMKCKPLVHTLNNKQKSNRCDFCFKTNDNLRKCSKCQSMYYCDQKCQRMDWSECHRQECRIYADHYGRCLTGDCDRLLLRLHLTLENRPEMRSQTHELFNGQKRCFDDLMTHNEDIITDGQRMKNFAAICDR</sequence>
<keyword evidence="3" id="KW-0862">Zinc</keyword>
<dbReference type="InterPro" id="IPR002893">
    <property type="entry name" value="Znf_MYND"/>
</dbReference>
<evidence type="ECO:0000256" key="2">
    <source>
        <dbReference type="ARBA" id="ARBA00022771"/>
    </source>
</evidence>
<proteinExistence type="predicted"/>
<evidence type="ECO:0000313" key="6">
    <source>
        <dbReference type="EMBL" id="CAD7621491.1"/>
    </source>
</evidence>
<protein>
    <recommendedName>
        <fullName evidence="5">MYND-type domain-containing protein</fullName>
    </recommendedName>
</protein>
<dbReference type="InterPro" id="IPR050869">
    <property type="entry name" value="H3K4_H4K5_MeTrfase"/>
</dbReference>
<keyword evidence="1" id="KW-0479">Metal-binding</keyword>
<dbReference type="Proteomes" id="UP000759131">
    <property type="component" value="Unassembled WGS sequence"/>
</dbReference>
<evidence type="ECO:0000256" key="1">
    <source>
        <dbReference type="ARBA" id="ARBA00022723"/>
    </source>
</evidence>
<dbReference type="PROSITE" id="PS50865">
    <property type="entry name" value="ZF_MYND_2"/>
    <property type="match status" value="1"/>
</dbReference>
<evidence type="ECO:0000256" key="3">
    <source>
        <dbReference type="ARBA" id="ARBA00022833"/>
    </source>
</evidence>
<reference evidence="6" key="1">
    <citation type="submission" date="2020-11" db="EMBL/GenBank/DDBJ databases">
        <authorList>
            <person name="Tran Van P."/>
        </authorList>
    </citation>
    <scope>NUCLEOTIDE SEQUENCE</scope>
</reference>
<evidence type="ECO:0000256" key="4">
    <source>
        <dbReference type="PROSITE-ProRule" id="PRU00134"/>
    </source>
</evidence>
<evidence type="ECO:0000313" key="7">
    <source>
        <dbReference type="Proteomes" id="UP000759131"/>
    </source>
</evidence>
<organism evidence="6">
    <name type="scientific">Medioppia subpectinata</name>
    <dbReference type="NCBI Taxonomy" id="1979941"/>
    <lineage>
        <taxon>Eukaryota</taxon>
        <taxon>Metazoa</taxon>
        <taxon>Ecdysozoa</taxon>
        <taxon>Arthropoda</taxon>
        <taxon>Chelicerata</taxon>
        <taxon>Arachnida</taxon>
        <taxon>Acari</taxon>
        <taxon>Acariformes</taxon>
        <taxon>Sarcoptiformes</taxon>
        <taxon>Oribatida</taxon>
        <taxon>Brachypylina</taxon>
        <taxon>Oppioidea</taxon>
        <taxon>Oppiidae</taxon>
        <taxon>Medioppia</taxon>
    </lineage>
</organism>
<dbReference type="Pfam" id="PF01753">
    <property type="entry name" value="zf-MYND"/>
    <property type="match status" value="1"/>
</dbReference>
<evidence type="ECO:0000259" key="5">
    <source>
        <dbReference type="PROSITE" id="PS50865"/>
    </source>
</evidence>
<dbReference type="OrthoDB" id="10008965at2759"/>
<accession>A0A7R9PUM1</accession>
<dbReference type="PANTHER" id="PTHR12197">
    <property type="entry name" value="HISTONE-LYSINE N-METHYLTRANSFERASE SMYD"/>
    <property type="match status" value="1"/>
</dbReference>
<dbReference type="PROSITE" id="PS01360">
    <property type="entry name" value="ZF_MYND_1"/>
    <property type="match status" value="1"/>
</dbReference>
<dbReference type="PANTHER" id="PTHR12197:SF251">
    <property type="entry name" value="EG:BACR7C10.4 PROTEIN"/>
    <property type="match status" value="1"/>
</dbReference>
<dbReference type="GO" id="GO:0005634">
    <property type="term" value="C:nucleus"/>
    <property type="evidence" value="ECO:0007669"/>
    <property type="project" value="TreeGrafter"/>
</dbReference>
<keyword evidence="2 4" id="KW-0863">Zinc-finger</keyword>